<dbReference type="AlphaFoldDB" id="F9CXI6"/>
<dbReference type="PANTHER" id="PTHR10429:SF0">
    <property type="entry name" value="DNA-3-METHYLADENINE GLYCOSYLASE"/>
    <property type="match status" value="1"/>
</dbReference>
<dbReference type="EC" id="3.2.2.-" evidence="5"/>
<organism evidence="6 7">
    <name type="scientific">Nitrosarchaeum koreense MY1</name>
    <dbReference type="NCBI Taxonomy" id="1001994"/>
    <lineage>
        <taxon>Archaea</taxon>
        <taxon>Nitrososphaerota</taxon>
        <taxon>Nitrososphaeria</taxon>
        <taxon>Nitrosopumilales</taxon>
        <taxon>Nitrosopumilaceae</taxon>
        <taxon>Nitrosarchaeum</taxon>
    </lineage>
</organism>
<dbReference type="NCBIfam" id="TIGR00567">
    <property type="entry name" value="3mg"/>
    <property type="match status" value="1"/>
</dbReference>
<dbReference type="PANTHER" id="PTHR10429">
    <property type="entry name" value="DNA-3-METHYLADENINE GLYCOSYLASE"/>
    <property type="match status" value="1"/>
</dbReference>
<dbReference type="PATRIC" id="fig|1001994.6.peg.1218"/>
<dbReference type="HAMAP" id="MF_00527">
    <property type="entry name" value="3MGH"/>
    <property type="match status" value="1"/>
</dbReference>
<name>F9CXI6_9ARCH</name>
<dbReference type="CDD" id="cd00540">
    <property type="entry name" value="AAG"/>
    <property type="match status" value="1"/>
</dbReference>
<accession>F9CXI6</accession>
<dbReference type="OrthoDB" id="31217at2157"/>
<evidence type="ECO:0000256" key="4">
    <source>
        <dbReference type="ARBA" id="ARBA00023204"/>
    </source>
</evidence>
<keyword evidence="2 5" id="KW-0227">DNA damage</keyword>
<dbReference type="FunFam" id="3.10.300.10:FF:000001">
    <property type="entry name" value="Putative 3-methyladenine DNA glycosylase"/>
    <property type="match status" value="1"/>
</dbReference>
<gene>
    <name evidence="6" type="ORF">MY1_1230</name>
</gene>
<dbReference type="InterPro" id="IPR011034">
    <property type="entry name" value="Formyl_transferase-like_C_sf"/>
</dbReference>
<dbReference type="InterPro" id="IPR003180">
    <property type="entry name" value="MPG"/>
</dbReference>
<dbReference type="STRING" id="1001994.MY1_1230"/>
<comment type="similarity">
    <text evidence="1 5">Belongs to the DNA glycosylase MPG family.</text>
</comment>
<protein>
    <recommendedName>
        <fullName evidence="5">Putative 3-methyladenine DNA glycosylase</fullName>
        <ecNumber evidence="5">3.2.2.-</ecNumber>
    </recommendedName>
</protein>
<keyword evidence="3 5" id="KW-0378">Hydrolase</keyword>
<keyword evidence="7" id="KW-1185">Reference proteome</keyword>
<evidence type="ECO:0000256" key="5">
    <source>
        <dbReference type="HAMAP-Rule" id="MF_00527"/>
    </source>
</evidence>
<dbReference type="GO" id="GO:0003905">
    <property type="term" value="F:alkylbase DNA N-glycosylase activity"/>
    <property type="evidence" value="ECO:0007669"/>
    <property type="project" value="InterPro"/>
</dbReference>
<keyword evidence="4 5" id="KW-0234">DNA repair</keyword>
<evidence type="ECO:0000256" key="1">
    <source>
        <dbReference type="ARBA" id="ARBA00009232"/>
    </source>
</evidence>
<dbReference type="GO" id="GO:0006284">
    <property type="term" value="P:base-excision repair"/>
    <property type="evidence" value="ECO:0007669"/>
    <property type="project" value="InterPro"/>
</dbReference>
<dbReference type="EMBL" id="AFPU01000001">
    <property type="protein sequence ID" value="EGP93988.1"/>
    <property type="molecule type" value="Genomic_DNA"/>
</dbReference>
<dbReference type="Gene3D" id="3.10.300.10">
    <property type="entry name" value="Methylpurine-DNA glycosylase (MPG)"/>
    <property type="match status" value="1"/>
</dbReference>
<comment type="caution">
    <text evidence="6">The sequence shown here is derived from an EMBL/GenBank/DDBJ whole genome shotgun (WGS) entry which is preliminary data.</text>
</comment>
<dbReference type="SUPFAM" id="SSF50486">
    <property type="entry name" value="FMT C-terminal domain-like"/>
    <property type="match status" value="1"/>
</dbReference>
<proteinExistence type="inferred from homology"/>
<evidence type="ECO:0000313" key="6">
    <source>
        <dbReference type="EMBL" id="EGP93988.1"/>
    </source>
</evidence>
<evidence type="ECO:0000256" key="3">
    <source>
        <dbReference type="ARBA" id="ARBA00022801"/>
    </source>
</evidence>
<reference evidence="6 7" key="1">
    <citation type="journal article" date="2011" name="J. Bacteriol.">
        <title>Genome Sequence of an Ammonia-Oxidizing Soil Archaeon, "Candidatus Nitrosoarchaeum koreensis" MY1.</title>
        <authorList>
            <person name="Kim B.K."/>
            <person name="Jung M.Y."/>
            <person name="Yu D.S."/>
            <person name="Park S.J."/>
            <person name="Oh T.K."/>
            <person name="Rhee S.K."/>
            <person name="Kim J.F."/>
        </authorList>
    </citation>
    <scope>NUCLEOTIDE SEQUENCE [LARGE SCALE GENOMIC DNA]</scope>
    <source>
        <strain evidence="6 7">MY1</strain>
    </source>
</reference>
<dbReference type="InterPro" id="IPR036995">
    <property type="entry name" value="MPG_sf"/>
</dbReference>
<dbReference type="Pfam" id="PF02245">
    <property type="entry name" value="Pur_DNA_glyco"/>
    <property type="match status" value="1"/>
</dbReference>
<dbReference type="RefSeq" id="WP_007550874.1">
    <property type="nucleotide sequence ID" value="NZ_AFPU01000001.1"/>
</dbReference>
<dbReference type="Proteomes" id="UP000004440">
    <property type="component" value="Unassembled WGS sequence"/>
</dbReference>
<sequence>MTILPRTFYTKDTVTVAKNLLGKKIVRKIGRKEISGIIVETEAYRHKDDPASHAFRNITERNKVMFGEVGKAYVYFTYGMHYCFNIVARNSRFEAGAVLIRAITPEKGIEIMEKNRGMKDSKRLTDGPAKLTQALGITKKHYGLDLTINSELFIAEGIKISSKIISSPRIGIKNATDRLWNFKIGTR</sequence>
<evidence type="ECO:0000256" key="2">
    <source>
        <dbReference type="ARBA" id="ARBA00022763"/>
    </source>
</evidence>
<dbReference type="GO" id="GO:0003677">
    <property type="term" value="F:DNA binding"/>
    <property type="evidence" value="ECO:0007669"/>
    <property type="project" value="InterPro"/>
</dbReference>
<dbReference type="NCBIfam" id="NF002003">
    <property type="entry name" value="PRK00802.1-3"/>
    <property type="match status" value="1"/>
</dbReference>
<evidence type="ECO:0000313" key="7">
    <source>
        <dbReference type="Proteomes" id="UP000004440"/>
    </source>
</evidence>